<dbReference type="Pfam" id="PF13302">
    <property type="entry name" value="Acetyltransf_3"/>
    <property type="match status" value="1"/>
</dbReference>
<keyword evidence="3" id="KW-1185">Reference proteome</keyword>
<sequence length="175" mass="18997">MSIKTARFTISPLTSADREAFTAYRATEDTARYQGWEASYSLSDADELIAGQPASFPPPEDGWLQLAVHEGSVLVGDVAVHTTTQPNTYEVGVTVAPEHQRRGVGKEALGAVVAALFDQHKAHRVTAETDARNDAVGALLKSLGFVHEGRAREADFFKGEWVSLDSWAVLASDRR</sequence>
<dbReference type="InterPro" id="IPR000182">
    <property type="entry name" value="GNAT_dom"/>
</dbReference>
<accession>A0AAF0Y4D2</accession>
<dbReference type="RefSeq" id="XP_062623513.1">
    <property type="nucleotide sequence ID" value="XM_062767529.1"/>
</dbReference>
<gene>
    <name evidence="2" type="primary">yoaA</name>
    <name evidence="2" type="ORF">LOC62_01G001060</name>
</gene>
<protein>
    <submittedName>
        <fullName evidence="2">Purtative N-acetyltransferase YoaA</fullName>
    </submittedName>
</protein>
<dbReference type="AlphaFoldDB" id="A0AAF0Y4D2"/>
<dbReference type="PANTHER" id="PTHR43792:SF1">
    <property type="entry name" value="N-ACETYLTRANSFERASE DOMAIN-CONTAINING PROTEIN"/>
    <property type="match status" value="1"/>
</dbReference>
<dbReference type="CDD" id="cd04301">
    <property type="entry name" value="NAT_SF"/>
    <property type="match status" value="1"/>
</dbReference>
<reference evidence="2" key="1">
    <citation type="submission" date="2023-10" db="EMBL/GenBank/DDBJ databases">
        <authorList>
            <person name="Noh H."/>
        </authorList>
    </citation>
    <scope>NUCLEOTIDE SEQUENCE</scope>
    <source>
        <strain evidence="2">DUCC4014</strain>
    </source>
</reference>
<dbReference type="Proteomes" id="UP000827549">
    <property type="component" value="Chromosome 1"/>
</dbReference>
<evidence type="ECO:0000313" key="2">
    <source>
        <dbReference type="EMBL" id="WOO77481.1"/>
    </source>
</evidence>
<feature type="domain" description="N-acetyltransferase" evidence="1">
    <location>
        <begin position="8"/>
        <end position="175"/>
    </location>
</feature>
<evidence type="ECO:0000259" key="1">
    <source>
        <dbReference type="PROSITE" id="PS51186"/>
    </source>
</evidence>
<dbReference type="InterPro" id="IPR051531">
    <property type="entry name" value="N-acetyltransferase"/>
</dbReference>
<dbReference type="EMBL" id="CP086714">
    <property type="protein sequence ID" value="WOO77481.1"/>
    <property type="molecule type" value="Genomic_DNA"/>
</dbReference>
<dbReference type="InterPro" id="IPR016181">
    <property type="entry name" value="Acyl_CoA_acyltransferase"/>
</dbReference>
<dbReference type="PANTHER" id="PTHR43792">
    <property type="entry name" value="GNAT FAMILY, PUTATIVE (AFU_ORTHOLOGUE AFUA_3G00765)-RELATED-RELATED"/>
    <property type="match status" value="1"/>
</dbReference>
<evidence type="ECO:0000313" key="3">
    <source>
        <dbReference type="Proteomes" id="UP000827549"/>
    </source>
</evidence>
<organism evidence="2 3">
    <name type="scientific">Vanrija pseudolonga</name>
    <dbReference type="NCBI Taxonomy" id="143232"/>
    <lineage>
        <taxon>Eukaryota</taxon>
        <taxon>Fungi</taxon>
        <taxon>Dikarya</taxon>
        <taxon>Basidiomycota</taxon>
        <taxon>Agaricomycotina</taxon>
        <taxon>Tremellomycetes</taxon>
        <taxon>Trichosporonales</taxon>
        <taxon>Trichosporonaceae</taxon>
        <taxon>Vanrija</taxon>
    </lineage>
</organism>
<dbReference type="SUPFAM" id="SSF55729">
    <property type="entry name" value="Acyl-CoA N-acyltransferases (Nat)"/>
    <property type="match status" value="1"/>
</dbReference>
<proteinExistence type="predicted"/>
<name>A0AAF0Y4D2_9TREE</name>
<dbReference type="Gene3D" id="3.40.630.30">
    <property type="match status" value="1"/>
</dbReference>
<dbReference type="GO" id="GO:0016747">
    <property type="term" value="F:acyltransferase activity, transferring groups other than amino-acyl groups"/>
    <property type="evidence" value="ECO:0007669"/>
    <property type="project" value="InterPro"/>
</dbReference>
<dbReference type="GeneID" id="87804318"/>
<dbReference type="PROSITE" id="PS51186">
    <property type="entry name" value="GNAT"/>
    <property type="match status" value="1"/>
</dbReference>